<dbReference type="PANTHER" id="PTHR30244:SF34">
    <property type="entry name" value="DTDP-4-AMINO-4,6-DIDEOXYGALACTOSE TRANSAMINASE"/>
    <property type="match status" value="1"/>
</dbReference>
<proteinExistence type="predicted"/>
<dbReference type="InterPro" id="IPR015421">
    <property type="entry name" value="PyrdxlP-dep_Trfase_major"/>
</dbReference>
<dbReference type="SUPFAM" id="SSF53383">
    <property type="entry name" value="PLP-dependent transferases"/>
    <property type="match status" value="1"/>
</dbReference>
<evidence type="ECO:0008006" key="3">
    <source>
        <dbReference type="Google" id="ProtNLM"/>
    </source>
</evidence>
<dbReference type="GO" id="GO:0000271">
    <property type="term" value="P:polysaccharide biosynthetic process"/>
    <property type="evidence" value="ECO:0007669"/>
    <property type="project" value="TreeGrafter"/>
</dbReference>
<dbReference type="EMBL" id="JAAHCF010000344">
    <property type="protein sequence ID" value="KAK8144852.1"/>
    <property type="molecule type" value="Genomic_DNA"/>
</dbReference>
<comment type="caution">
    <text evidence="1">The sequence shown here is derived from an EMBL/GenBank/DDBJ whole genome shotgun (WGS) entry which is preliminary data.</text>
</comment>
<name>A0AAW0RRM0_9HYPO</name>
<dbReference type="GO" id="GO:0030170">
    <property type="term" value="F:pyridoxal phosphate binding"/>
    <property type="evidence" value="ECO:0007669"/>
    <property type="project" value="TreeGrafter"/>
</dbReference>
<organism evidence="1 2">
    <name type="scientific">Beauveria asiatica</name>
    <dbReference type="NCBI Taxonomy" id="1069075"/>
    <lineage>
        <taxon>Eukaryota</taxon>
        <taxon>Fungi</taxon>
        <taxon>Dikarya</taxon>
        <taxon>Ascomycota</taxon>
        <taxon>Pezizomycotina</taxon>
        <taxon>Sordariomycetes</taxon>
        <taxon>Hypocreomycetidae</taxon>
        <taxon>Hypocreales</taxon>
        <taxon>Cordycipitaceae</taxon>
        <taxon>Beauveria</taxon>
    </lineage>
</organism>
<dbReference type="InterPro" id="IPR000653">
    <property type="entry name" value="DegT/StrS_aminotransferase"/>
</dbReference>
<dbReference type="GO" id="GO:0008483">
    <property type="term" value="F:transaminase activity"/>
    <property type="evidence" value="ECO:0007669"/>
    <property type="project" value="TreeGrafter"/>
</dbReference>
<keyword evidence="2" id="KW-1185">Reference proteome</keyword>
<reference evidence="1 2" key="1">
    <citation type="submission" date="2020-02" db="EMBL/GenBank/DDBJ databases">
        <title>Comparative genomics of the hypocrealean fungal genus Beauvera.</title>
        <authorList>
            <person name="Showalter D.N."/>
            <person name="Bushley K.E."/>
            <person name="Rehner S.A."/>
        </authorList>
    </citation>
    <scope>NUCLEOTIDE SEQUENCE [LARGE SCALE GENOMIC DNA]</scope>
    <source>
        <strain evidence="1 2">ARSEF4384</strain>
    </source>
</reference>
<dbReference type="InterPro" id="IPR015422">
    <property type="entry name" value="PyrdxlP-dep_Trfase_small"/>
</dbReference>
<dbReference type="AlphaFoldDB" id="A0AAW0RRM0"/>
<dbReference type="Gene3D" id="3.90.1150.10">
    <property type="entry name" value="Aspartate Aminotransferase, domain 1"/>
    <property type="match status" value="1"/>
</dbReference>
<evidence type="ECO:0000313" key="1">
    <source>
        <dbReference type="EMBL" id="KAK8144852.1"/>
    </source>
</evidence>
<sequence length="642" mass="68322">MVPVASTLGQLAVLGGPPKFPSGDPVPLIHTQGNRPKGDFGSVDMILANIPNQDSKGHASQQRFVAKILPGVEGPGLSFRAMLQRRVGETLNLNHGTSVICVSSGTNALRAVLKGVRAAVGGTSNRSEIIVPQTTVGATVEAVIAENFIPVFVGVDPKSWLLSPELTERSISEKTAAIITVDWLGTQCGLEPFRKLADKQGIQLISDSAQSFGATAGKPPSVGVADATIYSLGYPKVLTGGGSGGLIVGPKSLADLLEKDPTGILRHEVLPEINAYSSLRALESLPTALETRGAAGKLYRELLADIPGIIFQQIPAGLGTNHYQVSFTIDAKAFGLNARELCWALKAENIQCSADRMPCVAANNKFAAHGRVEGDLEHSRLLATTSVTLPISNIISLDTVKKICSLVGLIRENAHDVLEAKQDPDKVMPPSSESADVIDIESKYRKHLVVPVLDDASGHSKVLIPYNYLHENYISTDEFLDKFVSQQKWSLDDPVFEDLGVDAIIGSGTVVVLAQRSIGQPPNTGNPLDESGSSATVTLMPSADGHLVVRKWAMGNGIDGNGALWLRRQSLFLNESQAVKKTGMFVQSTSVIDSGRDVTLELPYIPSYSFGELIFANAGDEPVVNALVAMLARMSTSVWTEG</sequence>
<dbReference type="PANTHER" id="PTHR30244">
    <property type="entry name" value="TRANSAMINASE"/>
    <property type="match status" value="1"/>
</dbReference>
<accession>A0AAW0RRM0</accession>
<dbReference type="Pfam" id="PF01041">
    <property type="entry name" value="DegT_DnrJ_EryC1"/>
    <property type="match status" value="1"/>
</dbReference>
<dbReference type="Gene3D" id="3.40.640.10">
    <property type="entry name" value="Type I PLP-dependent aspartate aminotransferase-like (Major domain)"/>
    <property type="match status" value="1"/>
</dbReference>
<protein>
    <recommendedName>
        <fullName evidence="3">Aminotransferase class V domain-containing protein</fullName>
    </recommendedName>
</protein>
<evidence type="ECO:0000313" key="2">
    <source>
        <dbReference type="Proteomes" id="UP001397290"/>
    </source>
</evidence>
<gene>
    <name evidence="1" type="ORF">G3M48_005242</name>
</gene>
<dbReference type="Proteomes" id="UP001397290">
    <property type="component" value="Unassembled WGS sequence"/>
</dbReference>
<dbReference type="InterPro" id="IPR015424">
    <property type="entry name" value="PyrdxlP-dep_Trfase"/>
</dbReference>